<gene>
    <name evidence="1" type="ORF">H2199_005918</name>
</gene>
<dbReference type="EMBL" id="JAPDRP010000017">
    <property type="protein sequence ID" value="KAJ9640379.1"/>
    <property type="molecule type" value="Genomic_DNA"/>
</dbReference>
<dbReference type="Proteomes" id="UP001172680">
    <property type="component" value="Unassembled WGS sequence"/>
</dbReference>
<organism evidence="1 2">
    <name type="scientific">Coniosporium tulheliwenetii</name>
    <dbReference type="NCBI Taxonomy" id="3383036"/>
    <lineage>
        <taxon>Eukaryota</taxon>
        <taxon>Fungi</taxon>
        <taxon>Dikarya</taxon>
        <taxon>Ascomycota</taxon>
        <taxon>Pezizomycotina</taxon>
        <taxon>Dothideomycetes</taxon>
        <taxon>Dothideomycetes incertae sedis</taxon>
        <taxon>Coniosporium</taxon>
    </lineage>
</organism>
<accession>A0ACC2YYI7</accession>
<evidence type="ECO:0000313" key="2">
    <source>
        <dbReference type="Proteomes" id="UP001172680"/>
    </source>
</evidence>
<evidence type="ECO:0000313" key="1">
    <source>
        <dbReference type="EMBL" id="KAJ9640379.1"/>
    </source>
</evidence>
<name>A0ACC2YYI7_9PEZI</name>
<keyword evidence="2" id="KW-1185">Reference proteome</keyword>
<reference evidence="1" key="1">
    <citation type="submission" date="2022-10" db="EMBL/GenBank/DDBJ databases">
        <title>Culturing micro-colonial fungi from biological soil crusts in the Mojave desert and describing Neophaeococcomyces mojavensis, and introducing the new genera and species Taxawa tesnikishii.</title>
        <authorList>
            <person name="Kurbessoian T."/>
            <person name="Stajich J.E."/>
        </authorList>
    </citation>
    <scope>NUCLEOTIDE SEQUENCE</scope>
    <source>
        <strain evidence="1">JES_115</strain>
    </source>
</reference>
<proteinExistence type="predicted"/>
<comment type="caution">
    <text evidence="1">The sequence shown here is derived from an EMBL/GenBank/DDBJ whole genome shotgun (WGS) entry which is preliminary data.</text>
</comment>
<protein>
    <submittedName>
        <fullName evidence="1">Uncharacterized protein</fullName>
    </submittedName>
</protein>
<sequence length="586" mass="63981">MVAKILGGGGQGKPLLQIIPDNDIILLQGHRSEAPPATVTGKLVLDTPDDINVKTIKIKLEGVQKIAYGTMPSTRLAEQTEWATPSMIQDKETFLRDERILYPTDGGKGKPHKLGAGHKEWTFEFSIPGEAPESVEGLANSYIIYNMTASVSTAGFMTRDLVAKSHIRVVRTLSFDALDAGPMEQINEDVWTNKVSYKVALPRINYTFGTSVTATITLTPIRKGLEIGTVRMALWEQCKLGIDKGETVQTHEWEKKVTQLEQEMPENARQEHSELDPNNPVDESYHFSMTLPLPKSLNRCRQSADTGQIQINHKLITHINLKNPEGHISQLVVKNPLNLFISPNYHIGEDQCIQIDANQQTEEAMNNASNQVAPPGYGQHHFDQLWDNIDPSGYMTPGARSGINTPFYSQSRNGSAENLPLPVLDALIQSPTSAPHGGPAASALHSRLATLQDRGSSHSALPQRRPLAAHLGRAAPPIAPQRLLGYDMEALARIPSYSTALRTPVSSSPKAEGLPTYEAATSRPPSPNPTGTRMPIRTSGESSGERDPPESDRESRAALRDTTARNTASNAATPTLQVPPAAHPRR</sequence>